<evidence type="ECO:0000256" key="6">
    <source>
        <dbReference type="ARBA" id="ARBA00022840"/>
    </source>
</evidence>
<feature type="region of interest" description="Disordered" evidence="9">
    <location>
        <begin position="694"/>
        <end position="732"/>
    </location>
</feature>
<feature type="compositionally biased region" description="Acidic residues" evidence="9">
    <location>
        <begin position="147"/>
        <end position="159"/>
    </location>
</feature>
<feature type="region of interest" description="Disordered" evidence="9">
    <location>
        <begin position="1133"/>
        <end position="1165"/>
    </location>
</feature>
<reference evidence="11" key="1">
    <citation type="submission" date="2020-04" db="EMBL/GenBank/DDBJ databases">
        <title>Analysis of mating type loci in Filobasidium floriforme.</title>
        <authorList>
            <person name="Nowrousian M."/>
        </authorList>
    </citation>
    <scope>NUCLEOTIDE SEQUENCE</scope>
    <source>
        <strain evidence="11">CBS 6242</strain>
    </source>
</reference>
<feature type="region of interest" description="Disordered" evidence="9">
    <location>
        <begin position="145"/>
        <end position="213"/>
    </location>
</feature>
<keyword evidence="4" id="KW-0547">Nucleotide-binding</keyword>
<dbReference type="PROSITE" id="PS50011">
    <property type="entry name" value="PROTEIN_KINASE_DOM"/>
    <property type="match status" value="1"/>
</dbReference>
<feature type="compositionally biased region" description="Basic and acidic residues" evidence="9">
    <location>
        <begin position="183"/>
        <end position="192"/>
    </location>
</feature>
<dbReference type="EC" id="2.7.11.1" evidence="1"/>
<evidence type="ECO:0000259" key="10">
    <source>
        <dbReference type="PROSITE" id="PS50011"/>
    </source>
</evidence>
<organism evidence="11 12">
    <name type="scientific">Filobasidium floriforme</name>
    <dbReference type="NCBI Taxonomy" id="5210"/>
    <lineage>
        <taxon>Eukaryota</taxon>
        <taxon>Fungi</taxon>
        <taxon>Dikarya</taxon>
        <taxon>Basidiomycota</taxon>
        <taxon>Agaricomycotina</taxon>
        <taxon>Tremellomycetes</taxon>
        <taxon>Filobasidiales</taxon>
        <taxon>Filobasidiaceae</taxon>
        <taxon>Filobasidium</taxon>
    </lineage>
</organism>
<keyword evidence="6" id="KW-0067">ATP-binding</keyword>
<dbReference type="Pfam" id="PF00069">
    <property type="entry name" value="Pkinase"/>
    <property type="match status" value="2"/>
</dbReference>
<dbReference type="SUPFAM" id="SSF56112">
    <property type="entry name" value="Protein kinase-like (PK-like)"/>
    <property type="match status" value="1"/>
</dbReference>
<gene>
    <name evidence="11" type="ORF">FFLO_04926</name>
</gene>
<feature type="compositionally biased region" description="Polar residues" evidence="9">
    <location>
        <begin position="77"/>
        <end position="88"/>
    </location>
</feature>
<evidence type="ECO:0000256" key="4">
    <source>
        <dbReference type="ARBA" id="ARBA00022741"/>
    </source>
</evidence>
<evidence type="ECO:0000256" key="8">
    <source>
        <dbReference type="ARBA" id="ARBA00048679"/>
    </source>
</evidence>
<evidence type="ECO:0000256" key="1">
    <source>
        <dbReference type="ARBA" id="ARBA00012513"/>
    </source>
</evidence>
<comment type="catalytic activity">
    <reaction evidence="7">
        <text>L-threonyl-[protein] + ATP = O-phospho-L-threonyl-[protein] + ADP + H(+)</text>
        <dbReference type="Rhea" id="RHEA:46608"/>
        <dbReference type="Rhea" id="RHEA-COMP:11060"/>
        <dbReference type="Rhea" id="RHEA-COMP:11605"/>
        <dbReference type="ChEBI" id="CHEBI:15378"/>
        <dbReference type="ChEBI" id="CHEBI:30013"/>
        <dbReference type="ChEBI" id="CHEBI:30616"/>
        <dbReference type="ChEBI" id="CHEBI:61977"/>
        <dbReference type="ChEBI" id="CHEBI:456216"/>
        <dbReference type="EC" id="2.7.11.1"/>
    </reaction>
</comment>
<feature type="region of interest" description="Disordered" evidence="9">
    <location>
        <begin position="1"/>
        <end position="129"/>
    </location>
</feature>
<keyword evidence="3" id="KW-0808">Transferase</keyword>
<feature type="compositionally biased region" description="Low complexity" evidence="9">
    <location>
        <begin position="466"/>
        <end position="483"/>
    </location>
</feature>
<evidence type="ECO:0000313" key="12">
    <source>
        <dbReference type="Proteomes" id="UP000812966"/>
    </source>
</evidence>
<feature type="compositionally biased region" description="Basic residues" evidence="9">
    <location>
        <begin position="330"/>
        <end position="341"/>
    </location>
</feature>
<keyword evidence="2" id="KW-0723">Serine/threonine-protein kinase</keyword>
<feature type="region of interest" description="Disordered" evidence="9">
    <location>
        <begin position="1368"/>
        <end position="1463"/>
    </location>
</feature>
<dbReference type="GO" id="GO:0004674">
    <property type="term" value="F:protein serine/threonine kinase activity"/>
    <property type="evidence" value="ECO:0007669"/>
    <property type="project" value="UniProtKB-KW"/>
</dbReference>
<feature type="compositionally biased region" description="Polar residues" evidence="9">
    <location>
        <begin position="277"/>
        <end position="288"/>
    </location>
</feature>
<feature type="compositionally biased region" description="Polar residues" evidence="9">
    <location>
        <begin position="301"/>
        <end position="311"/>
    </location>
</feature>
<dbReference type="PANTHER" id="PTHR24343:SF330">
    <property type="entry name" value="SNF1-ACTIVATING KINASE 1"/>
    <property type="match status" value="1"/>
</dbReference>
<sequence>MSSTPAAVPHAQPVRSSGLPNSGARSSFRVLSRPTPAIDTRDLHQRIDPGREKNLNGPLIQPSGFDMPKLHGGDLVTSPSSDQLQNAASFGILSPTGSQRSSGVPGLSDSRGTTIDSVSHTPISAHGQDLRALDTALGLNYKREPVEVEEDESGDENDESTGSQTPRRRGSGPFGFGFSLTRRLSDKVETPRPVDATTLHVTNNQKLGTPRRPSLLTQQILSSPAVPLATNTTAASSGRGDVSLSKRPSLKDRVKGSLLGSVSASREFASALATGEGHQQVSGTSTSLEARRDTSRVRKGSSGTYMSSRPSFDTDDHLEELVEDGQPRGSRGRPGHAARRKTYNEGSSQDDMRSNYTYGTSASGWDRSMTGLTTDDDEGVIETQDINFTKDVRTGRKMINQYVILREIGRGQHGQVRLGQDVTVLEKLEKSRNASNAAAIDSLNQVDQTGHARTLSWAESISPVAEPEGTSGPGTTPTTGSSGYWAIKIMDRQPRKKLPGIRKSSGAYPNGPNDAKQITATNEKLRREIAILKKCRHPNVVRLREVIDAPASKKIYLVLEYCEGGEVRWKTDEGQPLLTLDQARRTIRDIVLGLEYLHHQGIIHRDIKPANLLYSADGVVKISDFGVSHYSHVLRGQQAGDDDMSPEEDDELGFANEHDLAKTAGSPAFFAPELCFSDLGPPSGGNSPIREVPTYNFGRTGSIPDDGHGNNRTSTISAHSTSSTLRPDSPAIRRERPPITEAIDIWALGVTLYCFLFGRVPFDSTSEFHLLSIIPVEDFPVPAKMGADQIVTGGRTGYLKGPGHGITQEACEAIDLLSKLLEKDPVKRITLADVKKHPFTLRGLSDTSAWLASTDPTAEKFVTVSNAEVAAAVTNSGSFRDKFRKGMKSLSNRLFGTSGSETKRRPRSQSIVHLADVDASTMKADGSNTNGNAYLSIGSLNRSQSRFASGWSHRLPSPYSDGQEKRSPSPLPNGLARRFSVLGSKSNRSLSPLPGSTEILNLNGLSTSIVGPSRGDTDSLGRSVSDRSTTSSTGYLPMGRMGPLRRQSTHLVPPVVGNFELQAQPSRKVLSTSNSVERLDSINNKLTAGDEAVSATNPVHRRTRALSNASSAAGNASTSGLHNKLAKLLSRGTNEKSSMPDLVPADAHASEQALHRRNSEVGTLQLSNNVARREIQADPVIRSHASRDTLASHTAFQSRPSSPLPRDSPGRQALSNGLDTADQPPPVDTKRQPADMDFDKADWEGDLSDDEDDYGEPVSSVYGRPGLHGSADGVPGHPDDLNRGTWVMNGRGWQHRETTGTLLPSVIPRDSNMETNGDLQMDIGAIMPDSGFSPSDVPATIAETDAEADAENIVSDKTRLTINTNHDTLAIGSRSPMSSPRQASHSEHERTVRHSPGSANRAPSQQRWPDRPRLPSTNEMFDDAEEDDDEDDGLEIDVGLKRGRRSSKPLTPAMDRRPSLPPI</sequence>
<feature type="region of interest" description="Disordered" evidence="9">
    <location>
        <begin position="272"/>
        <end position="370"/>
    </location>
</feature>
<feature type="compositionally biased region" description="Acidic residues" evidence="9">
    <location>
        <begin position="1244"/>
        <end position="1255"/>
    </location>
</feature>
<protein>
    <recommendedName>
        <fullName evidence="1">non-specific serine/threonine protein kinase</fullName>
        <ecNumber evidence="1">2.7.11.1</ecNumber>
    </recommendedName>
</protein>
<name>A0A8K0JK28_9TREE</name>
<comment type="caution">
    <text evidence="11">The sequence shown here is derived from an EMBL/GenBank/DDBJ whole genome shotgun (WGS) entry which is preliminary data.</text>
</comment>
<dbReference type="Gene3D" id="3.30.200.20">
    <property type="entry name" value="Phosphorylase Kinase, domain 1"/>
    <property type="match status" value="1"/>
</dbReference>
<evidence type="ECO:0000256" key="3">
    <source>
        <dbReference type="ARBA" id="ARBA00022679"/>
    </source>
</evidence>
<feature type="compositionally biased region" description="Polar residues" evidence="9">
    <location>
        <begin position="14"/>
        <end position="25"/>
    </location>
</feature>
<dbReference type="CDD" id="cd14008">
    <property type="entry name" value="STKc_LKB1_CaMKK"/>
    <property type="match status" value="1"/>
</dbReference>
<feature type="compositionally biased region" description="Polar residues" evidence="9">
    <location>
        <begin position="1397"/>
        <end position="1407"/>
    </location>
</feature>
<feature type="compositionally biased region" description="Polar residues" evidence="9">
    <location>
        <begin position="110"/>
        <end position="122"/>
    </location>
</feature>
<dbReference type="InterPro" id="IPR011009">
    <property type="entry name" value="Kinase-like_dom_sf"/>
</dbReference>
<feature type="compositionally biased region" description="Low complexity" evidence="9">
    <location>
        <begin position="1198"/>
        <end position="1211"/>
    </location>
</feature>
<feature type="region of interest" description="Disordered" evidence="9">
    <location>
        <begin position="1177"/>
        <end position="1278"/>
    </location>
</feature>
<evidence type="ECO:0000256" key="9">
    <source>
        <dbReference type="SAM" id="MobiDB-lite"/>
    </source>
</evidence>
<dbReference type="GO" id="GO:0005524">
    <property type="term" value="F:ATP binding"/>
    <property type="evidence" value="ECO:0007669"/>
    <property type="project" value="UniProtKB-KW"/>
</dbReference>
<dbReference type="GO" id="GO:0005737">
    <property type="term" value="C:cytoplasm"/>
    <property type="evidence" value="ECO:0007669"/>
    <property type="project" value="TreeGrafter"/>
</dbReference>
<comment type="catalytic activity">
    <reaction evidence="8">
        <text>L-seryl-[protein] + ATP = O-phospho-L-seryl-[protein] + ADP + H(+)</text>
        <dbReference type="Rhea" id="RHEA:17989"/>
        <dbReference type="Rhea" id="RHEA-COMP:9863"/>
        <dbReference type="Rhea" id="RHEA-COMP:11604"/>
        <dbReference type="ChEBI" id="CHEBI:15378"/>
        <dbReference type="ChEBI" id="CHEBI:29999"/>
        <dbReference type="ChEBI" id="CHEBI:30616"/>
        <dbReference type="ChEBI" id="CHEBI:83421"/>
        <dbReference type="ChEBI" id="CHEBI:456216"/>
        <dbReference type="EC" id="2.7.11.1"/>
    </reaction>
</comment>
<keyword evidence="12" id="KW-1185">Reference proteome</keyword>
<evidence type="ECO:0000256" key="5">
    <source>
        <dbReference type="ARBA" id="ARBA00022777"/>
    </source>
</evidence>
<evidence type="ECO:0000256" key="7">
    <source>
        <dbReference type="ARBA" id="ARBA00047899"/>
    </source>
</evidence>
<feature type="compositionally biased region" description="Acidic residues" evidence="9">
    <location>
        <begin position="1420"/>
        <end position="1435"/>
    </location>
</feature>
<dbReference type="Gene3D" id="1.10.510.10">
    <property type="entry name" value="Transferase(Phosphotransferase) domain 1"/>
    <property type="match status" value="1"/>
</dbReference>
<feature type="compositionally biased region" description="Basic and acidic residues" evidence="9">
    <location>
        <begin position="1228"/>
        <end position="1243"/>
    </location>
</feature>
<feature type="compositionally biased region" description="Basic and acidic residues" evidence="9">
    <location>
        <begin position="1454"/>
        <end position="1463"/>
    </location>
</feature>
<feature type="compositionally biased region" description="Polar residues" evidence="9">
    <location>
        <begin position="344"/>
        <end position="363"/>
    </location>
</feature>
<dbReference type="EMBL" id="JABELV010000113">
    <property type="protein sequence ID" value="KAG7530624.1"/>
    <property type="molecule type" value="Genomic_DNA"/>
</dbReference>
<feature type="region of interest" description="Disordered" evidence="9">
    <location>
        <begin position="461"/>
        <end position="483"/>
    </location>
</feature>
<feature type="compositionally biased region" description="Basic and acidic residues" evidence="9">
    <location>
        <begin position="39"/>
        <end position="54"/>
    </location>
</feature>
<dbReference type="InterPro" id="IPR000719">
    <property type="entry name" value="Prot_kinase_dom"/>
</dbReference>
<keyword evidence="5" id="KW-0418">Kinase</keyword>
<accession>A0A8K0JK28</accession>
<dbReference type="PANTHER" id="PTHR24343">
    <property type="entry name" value="SERINE/THREONINE KINASE"/>
    <property type="match status" value="1"/>
</dbReference>
<proteinExistence type="predicted"/>
<feature type="region of interest" description="Disordered" evidence="9">
    <location>
        <begin position="1007"/>
        <end position="1041"/>
    </location>
</feature>
<feature type="domain" description="Protein kinase" evidence="10">
    <location>
        <begin position="402"/>
        <end position="840"/>
    </location>
</feature>
<dbReference type="SMART" id="SM00220">
    <property type="entry name" value="S_TKc"/>
    <property type="match status" value="1"/>
</dbReference>
<feature type="compositionally biased region" description="Low complexity" evidence="9">
    <location>
        <begin position="713"/>
        <end position="724"/>
    </location>
</feature>
<dbReference type="PROSITE" id="PS00108">
    <property type="entry name" value="PROTEIN_KINASE_ST"/>
    <property type="match status" value="1"/>
</dbReference>
<evidence type="ECO:0000313" key="11">
    <source>
        <dbReference type="EMBL" id="KAG7530624.1"/>
    </source>
</evidence>
<evidence type="ECO:0000256" key="2">
    <source>
        <dbReference type="ARBA" id="ARBA00022527"/>
    </source>
</evidence>
<feature type="region of interest" description="Disordered" evidence="9">
    <location>
        <begin position="954"/>
        <end position="976"/>
    </location>
</feature>
<dbReference type="InterPro" id="IPR008271">
    <property type="entry name" value="Ser/Thr_kinase_AS"/>
</dbReference>
<dbReference type="Proteomes" id="UP000812966">
    <property type="component" value="Unassembled WGS sequence"/>
</dbReference>